<dbReference type="PANTHER" id="PTHR11679">
    <property type="entry name" value="VESICLE PROTEIN SORTING-ASSOCIATED"/>
    <property type="match status" value="1"/>
</dbReference>
<dbReference type="VEuPathDB" id="GiardiaDB:GMRT_15499"/>
<comment type="caution">
    <text evidence="2">The sequence shown here is derived from an EMBL/GenBank/DDBJ whole genome shotgun (WGS) entry which is preliminary data.</text>
</comment>
<accession>A0A4Z1SVM1</accession>
<dbReference type="Pfam" id="PF00995">
    <property type="entry name" value="Sec1"/>
    <property type="match status" value="1"/>
</dbReference>
<dbReference type="InterPro" id="IPR027482">
    <property type="entry name" value="Sec1-like_dom2"/>
</dbReference>
<sequence>MAVCERLRARFSEIIAGSPRGAATWHVLVVDGAAKMALSRLFGAADLLRLNIALIVDIDAQKQPIPDAAAIYACRPTVENARLLFQHIGANFYGSYEFISIAGPSQLHMLLYQEFKGEPSRGSRLLRIVEFPMDLALITRDFFTPNGELSEERIIGTLYSYISALTGGLESDGLERVLRMPQIYTCGPASRTLLNTLLERLQGENVICERLPGHILVLADREADPTPLFYHPYTYQGLLEEFELFSPDDRGDPLFDQIGALHFTRATEEVNLALRGIKERYGTEGERRHQLGSLTFQMDELAAQKANCEKHTDLCEKILQRTEGMELSKLHALEQELPNGTRDVISYATSATHTMHIVRLLICLLLTSGDNLKGLSMGTRERLSGPVQQAAKLLDKILAQPDAGETAQLLQDYTRLILNSIDDTSIDSPDQLSLNTALAATVNFVRKGINALTNRGQSLAHAFVDLVTKGEAGPLYNTAYDFQTQEGTGTGVITNVGLFIHGLGSLEEAARISEGISLAFEGTANAPAFSYGCISLKQGSVENIIRKSIRIAERHL</sequence>
<dbReference type="EMBL" id="VDLU01000001">
    <property type="protein sequence ID" value="TNJ29824.1"/>
    <property type="molecule type" value="Genomic_DNA"/>
</dbReference>
<dbReference type="Gene3D" id="3.40.50.2060">
    <property type="match status" value="1"/>
</dbReference>
<gene>
    <name evidence="2" type="ORF">GMRT_15499</name>
</gene>
<proteinExistence type="inferred from homology"/>
<comment type="similarity">
    <text evidence="1">Belongs to the STXBP/unc-18/SEC1 family.</text>
</comment>
<reference evidence="2 3" key="1">
    <citation type="submission" date="2019-05" db="EMBL/GenBank/DDBJ databases">
        <title>The compact genome of Giardia muris reveals important steps in the evolution of intestinal protozoan parasites.</title>
        <authorList>
            <person name="Xu F."/>
            <person name="Jimenez-Gonzalez A."/>
            <person name="Einarsson E."/>
            <person name="Astvaldsson A."/>
            <person name="Peirasmaki D."/>
            <person name="Eckmann L."/>
            <person name="Andersson J.O."/>
            <person name="Svard S.G."/>
            <person name="Jerlstrom-Hultqvist J."/>
        </authorList>
    </citation>
    <scope>NUCLEOTIDE SEQUENCE [LARGE SCALE GENOMIC DNA]</scope>
    <source>
        <strain evidence="2 3">Roberts-Thomson</strain>
    </source>
</reference>
<dbReference type="InterPro" id="IPR043127">
    <property type="entry name" value="Sec-1-like_dom3a"/>
</dbReference>
<evidence type="ECO:0000256" key="1">
    <source>
        <dbReference type="ARBA" id="ARBA00009884"/>
    </source>
</evidence>
<dbReference type="Gene3D" id="3.90.830.10">
    <property type="entry name" value="Syntaxin Binding Protein 1, Chain A, domain 2"/>
    <property type="match status" value="1"/>
</dbReference>
<keyword evidence="3" id="KW-1185">Reference proteome</keyword>
<dbReference type="AlphaFoldDB" id="A0A4Z1SVM1"/>
<dbReference type="InterPro" id="IPR001619">
    <property type="entry name" value="Sec1-like"/>
</dbReference>
<protein>
    <submittedName>
        <fullName evidence="2">Putative Sec1</fullName>
    </submittedName>
</protein>
<evidence type="ECO:0000313" key="2">
    <source>
        <dbReference type="EMBL" id="TNJ29824.1"/>
    </source>
</evidence>
<name>A0A4Z1SVM1_GIAMU</name>
<dbReference type="InterPro" id="IPR036045">
    <property type="entry name" value="Sec1-like_sf"/>
</dbReference>
<dbReference type="GO" id="GO:0016192">
    <property type="term" value="P:vesicle-mediated transport"/>
    <property type="evidence" value="ECO:0007669"/>
    <property type="project" value="InterPro"/>
</dbReference>
<organism evidence="2 3">
    <name type="scientific">Giardia muris</name>
    <dbReference type="NCBI Taxonomy" id="5742"/>
    <lineage>
        <taxon>Eukaryota</taxon>
        <taxon>Metamonada</taxon>
        <taxon>Diplomonadida</taxon>
        <taxon>Hexamitidae</taxon>
        <taxon>Giardiinae</taxon>
        <taxon>Giardia</taxon>
    </lineage>
</organism>
<evidence type="ECO:0000313" key="3">
    <source>
        <dbReference type="Proteomes" id="UP000315496"/>
    </source>
</evidence>
<dbReference type="Proteomes" id="UP000315496">
    <property type="component" value="Chromosome 1"/>
</dbReference>
<dbReference type="InterPro" id="IPR043154">
    <property type="entry name" value="Sec-1-like_dom1"/>
</dbReference>
<dbReference type="Gene3D" id="1.25.40.60">
    <property type="match status" value="1"/>
</dbReference>
<dbReference type="Gene3D" id="3.40.50.1910">
    <property type="match status" value="1"/>
</dbReference>
<dbReference type="SUPFAM" id="SSF56815">
    <property type="entry name" value="Sec1/munc18-like (SM) proteins"/>
    <property type="match status" value="1"/>
</dbReference>
<dbReference type="OrthoDB" id="10251230at2759"/>